<organism evidence="8 9">
    <name type="scientific">Faecalimonas umbilicata</name>
    <dbReference type="NCBI Taxonomy" id="1912855"/>
    <lineage>
        <taxon>Bacteria</taxon>
        <taxon>Bacillati</taxon>
        <taxon>Bacillota</taxon>
        <taxon>Clostridia</taxon>
        <taxon>Lachnospirales</taxon>
        <taxon>Lachnospiraceae</taxon>
        <taxon>Faecalimonas</taxon>
    </lineage>
</organism>
<dbReference type="PANTHER" id="PTHR43761:SF1">
    <property type="entry name" value="D-ISOMER SPECIFIC 2-HYDROXYACID DEHYDROGENASE CATALYTIC DOMAIN-CONTAINING PROTEIN-RELATED"/>
    <property type="match status" value="1"/>
</dbReference>
<evidence type="ECO:0000256" key="1">
    <source>
        <dbReference type="ARBA" id="ARBA00005854"/>
    </source>
</evidence>
<keyword evidence="10" id="KW-1185">Reference proteome</keyword>
<dbReference type="InterPro" id="IPR006139">
    <property type="entry name" value="D-isomer_2_OHA_DH_cat_dom"/>
</dbReference>
<dbReference type="Gene3D" id="3.40.50.720">
    <property type="entry name" value="NAD(P)-binding Rossmann-like Domain"/>
    <property type="match status" value="2"/>
</dbReference>
<sequence>MKKIKKLVAIQPVSILEESKEKLKEFCEEIIFFDSQPESAEEIVERIGDADAVFVSYTHAIGEEILAKCPNLVYIGMCCSLYSEESSNVDIAYAREHGITVTGIRDYGDEGVAEYVLMNLIGRLHEADGHPPLLGESSEISGARIGLLGLGASAQAVARALGAMGAQISYYSRTRKPELEEQEGYRYCELSELLKESDVVCSCLSKNVTLLYEEEFEALGENTILFNTALSPCFEQRAIEKWLDRNNTWYFCDTLMGLGEESLLARENVRCQKRSSGMTRQAVIRLNKKVLENLERYCSGNIF</sequence>
<gene>
    <name evidence="8" type="ORF">EDD74_11054</name>
    <name evidence="7" type="ORF">FAEUMB_04070</name>
</gene>
<dbReference type="SUPFAM" id="SSF52283">
    <property type="entry name" value="Formate/glycerate dehydrogenase catalytic domain-like"/>
    <property type="match status" value="1"/>
</dbReference>
<dbReference type="RefSeq" id="WP_116441391.1">
    <property type="nucleotide sequence ID" value="NZ_BHEO01000002.1"/>
</dbReference>
<name>A0A4R3JS64_9FIRM</name>
<dbReference type="PANTHER" id="PTHR43761">
    <property type="entry name" value="D-ISOMER SPECIFIC 2-HYDROXYACID DEHYDROGENASE FAMILY PROTEIN (AFU_ORTHOLOGUE AFUA_1G13630)"/>
    <property type="match status" value="1"/>
</dbReference>
<evidence type="ECO:0000313" key="9">
    <source>
        <dbReference type="Proteomes" id="UP000294613"/>
    </source>
</evidence>
<evidence type="ECO:0000313" key="7">
    <source>
        <dbReference type="EMBL" id="GBU03866.1"/>
    </source>
</evidence>
<dbReference type="GO" id="GO:0051287">
    <property type="term" value="F:NAD binding"/>
    <property type="evidence" value="ECO:0007669"/>
    <property type="project" value="InterPro"/>
</dbReference>
<dbReference type="Pfam" id="PF00389">
    <property type="entry name" value="2-Hacid_dh"/>
    <property type="match status" value="1"/>
</dbReference>
<keyword evidence="2 4" id="KW-0560">Oxidoreductase</keyword>
<feature type="domain" description="D-isomer specific 2-hydroxyacid dehydrogenase catalytic" evidence="5">
    <location>
        <begin position="16"/>
        <end position="300"/>
    </location>
</feature>
<accession>A0A4R3JS64</accession>
<dbReference type="Proteomes" id="UP000702954">
    <property type="component" value="Unassembled WGS sequence"/>
</dbReference>
<proteinExistence type="inferred from homology"/>
<dbReference type="InterPro" id="IPR006140">
    <property type="entry name" value="D-isomer_DH_NAD-bd"/>
</dbReference>
<evidence type="ECO:0000313" key="8">
    <source>
        <dbReference type="EMBL" id="TCS68226.1"/>
    </source>
</evidence>
<protein>
    <submittedName>
        <fullName evidence="7">Glycerate dehydrogenase</fullName>
    </submittedName>
    <submittedName>
        <fullName evidence="8">Lactate dehydrogenase-like 2-hydroxyacid dehydrogenase</fullName>
    </submittedName>
</protein>
<evidence type="ECO:0000256" key="4">
    <source>
        <dbReference type="RuleBase" id="RU003719"/>
    </source>
</evidence>
<dbReference type="InterPro" id="IPR050418">
    <property type="entry name" value="D-iso_2-hydroxyacid_DH_PdxB"/>
</dbReference>
<reference evidence="8 9" key="2">
    <citation type="submission" date="2019-03" db="EMBL/GenBank/DDBJ databases">
        <title>Genomic Encyclopedia of Type Strains, Phase IV (KMG-IV): sequencing the most valuable type-strain genomes for metagenomic binning, comparative biology and taxonomic classification.</title>
        <authorList>
            <person name="Goeker M."/>
        </authorList>
    </citation>
    <scope>NUCLEOTIDE SEQUENCE [LARGE SCALE GENOMIC DNA]</scope>
    <source>
        <strain evidence="8 9">DSM 103426</strain>
    </source>
</reference>
<dbReference type="SUPFAM" id="SSF51735">
    <property type="entry name" value="NAD(P)-binding Rossmann-fold domains"/>
    <property type="match status" value="1"/>
</dbReference>
<dbReference type="InterPro" id="IPR036291">
    <property type="entry name" value="NAD(P)-bd_dom_sf"/>
</dbReference>
<evidence type="ECO:0000313" key="10">
    <source>
        <dbReference type="Proteomes" id="UP000702954"/>
    </source>
</evidence>
<reference evidence="7 10" key="1">
    <citation type="journal article" date="2018" name="Int. J. Syst. Evol. Microbiol.">
        <title>Draft Genome Sequence of Faecalimonas umbilicata JCM 30896T, an Acetate-Producing Bacterium Isolated from Human Feces.</title>
        <authorList>
            <person name="Sakamoto M."/>
            <person name="Ikeyama N."/>
            <person name="Yuki M."/>
            <person name="Ohkuma M."/>
        </authorList>
    </citation>
    <scope>NUCLEOTIDE SEQUENCE [LARGE SCALE GENOMIC DNA]</scope>
    <source>
        <strain evidence="7 10">EGH7</strain>
    </source>
</reference>
<comment type="similarity">
    <text evidence="1 4">Belongs to the D-isomer specific 2-hydroxyacid dehydrogenase family.</text>
</comment>
<evidence type="ECO:0000256" key="2">
    <source>
        <dbReference type="ARBA" id="ARBA00023002"/>
    </source>
</evidence>
<dbReference type="Pfam" id="PF02826">
    <property type="entry name" value="2-Hacid_dh_C"/>
    <property type="match status" value="1"/>
</dbReference>
<evidence type="ECO:0000256" key="3">
    <source>
        <dbReference type="ARBA" id="ARBA00023027"/>
    </source>
</evidence>
<dbReference type="EMBL" id="BHEO01000002">
    <property type="protein sequence ID" value="GBU03866.1"/>
    <property type="molecule type" value="Genomic_DNA"/>
</dbReference>
<feature type="domain" description="D-isomer specific 2-hydroxyacid dehydrogenase NAD-binding" evidence="6">
    <location>
        <begin position="137"/>
        <end position="247"/>
    </location>
</feature>
<keyword evidence="3" id="KW-0520">NAD</keyword>
<evidence type="ECO:0000259" key="6">
    <source>
        <dbReference type="Pfam" id="PF02826"/>
    </source>
</evidence>
<evidence type="ECO:0000259" key="5">
    <source>
        <dbReference type="Pfam" id="PF00389"/>
    </source>
</evidence>
<dbReference type="AlphaFoldDB" id="A0A4R3JS64"/>
<dbReference type="GO" id="GO:0016616">
    <property type="term" value="F:oxidoreductase activity, acting on the CH-OH group of donors, NAD or NADP as acceptor"/>
    <property type="evidence" value="ECO:0007669"/>
    <property type="project" value="InterPro"/>
</dbReference>
<comment type="caution">
    <text evidence="8">The sequence shown here is derived from an EMBL/GenBank/DDBJ whole genome shotgun (WGS) entry which is preliminary data.</text>
</comment>
<dbReference type="EMBL" id="SLZV01000010">
    <property type="protein sequence ID" value="TCS68226.1"/>
    <property type="molecule type" value="Genomic_DNA"/>
</dbReference>
<dbReference type="Proteomes" id="UP000294613">
    <property type="component" value="Unassembled WGS sequence"/>
</dbReference>